<dbReference type="Pfam" id="PF07585">
    <property type="entry name" value="BBP7"/>
    <property type="match status" value="2"/>
</dbReference>
<protein>
    <submittedName>
        <fullName evidence="3">Uncharacterized protein</fullName>
    </submittedName>
</protein>
<name>A0A6M5YUS6_9BACT</name>
<proteinExistence type="predicted"/>
<dbReference type="Proteomes" id="UP000503447">
    <property type="component" value="Chromosome"/>
</dbReference>
<dbReference type="AlphaFoldDB" id="A0A6M5YUS6"/>
<evidence type="ECO:0000313" key="3">
    <source>
        <dbReference type="EMBL" id="QJW97170.1"/>
    </source>
</evidence>
<dbReference type="RefSeq" id="WP_171472594.1">
    <property type="nucleotide sequence ID" value="NZ_CP053452.2"/>
</dbReference>
<dbReference type="EMBL" id="CP053452">
    <property type="protein sequence ID" value="QJW97170.1"/>
    <property type="molecule type" value="Genomic_DNA"/>
</dbReference>
<sequence>MRKGLLGSIAALTAGAGAAWGQPQVDPVVTPGAPSALPGLAAPGSAPPPPDRVPAFGGFSGSAIPGNQGYAPPPAILPPGNFGPPSDPLGLGPVGGFGPPPGPMYPMPGPYAQQSYQPNPPAPDLSSGGFGSAPRWWFEGDYLLWFNRGQHVNAPLVTTSAQSDGGLPGAASTLVLSGNHTLGYNGISGMRFTAGFFGDDDRRFGFQMTGFILETRANVQQFGSLDNNAGIPVLARPFVDTNGQQSSVVLSGPSMGAGMVKVATTSQTWGVEPEGVWNIFRAEPGKKTLFSIDLIAGYRFIQVKEGLSVSSATELSSGNQIPTFTTGPFGIITQTGTTLGSSTANVGGVTVGGPAIIQVVDSFNTTNQFNGFVTGLKADARYGIFTASGFAKIAIGDMHERVQVFGGTSITSQPNPAAAAVSTNPIAFSGLNGGAYGGVLANASNIGTYSYDRFTYIPEVGLNLGIAVTRGLTCYIGGNFMYFPDVIRPGGVITTASSSAALPFSSNYGASGAARAPDIKFNQEHYWLGGVNIGLTYRY</sequence>
<dbReference type="KEGG" id="ftj:FTUN_4735"/>
<evidence type="ECO:0000256" key="2">
    <source>
        <dbReference type="SAM" id="SignalP"/>
    </source>
</evidence>
<dbReference type="InterPro" id="IPR011446">
    <property type="entry name" value="BBP7"/>
</dbReference>
<evidence type="ECO:0000313" key="4">
    <source>
        <dbReference type="Proteomes" id="UP000503447"/>
    </source>
</evidence>
<keyword evidence="4" id="KW-1185">Reference proteome</keyword>
<feature type="region of interest" description="Disordered" evidence="1">
    <location>
        <begin position="39"/>
        <end position="102"/>
    </location>
</feature>
<feature type="signal peptide" evidence="2">
    <location>
        <begin position="1"/>
        <end position="18"/>
    </location>
</feature>
<keyword evidence="2" id="KW-0732">Signal</keyword>
<feature type="compositionally biased region" description="Pro residues" evidence="1">
    <location>
        <begin position="71"/>
        <end position="87"/>
    </location>
</feature>
<accession>A0A6M5YUS6</accession>
<reference evidence="4" key="1">
    <citation type="submission" date="2020-05" db="EMBL/GenBank/DDBJ databases">
        <title>Frigoriglobus tundricola gen. nov., sp. nov., a psychrotolerant cellulolytic planctomycete of the family Gemmataceae with two divergent copies of 16S rRNA gene.</title>
        <authorList>
            <person name="Kulichevskaya I.S."/>
            <person name="Ivanova A.A."/>
            <person name="Naumoff D.G."/>
            <person name="Beletsky A.V."/>
            <person name="Rijpstra W.I.C."/>
            <person name="Sinninghe Damste J.S."/>
            <person name="Mardanov A.V."/>
            <person name="Ravin N.V."/>
            <person name="Dedysh S.N."/>
        </authorList>
    </citation>
    <scope>NUCLEOTIDE SEQUENCE [LARGE SCALE GENOMIC DNA]</scope>
    <source>
        <strain evidence="4">PL17</strain>
    </source>
</reference>
<gene>
    <name evidence="3" type="ORF">FTUN_4735</name>
</gene>
<evidence type="ECO:0000256" key="1">
    <source>
        <dbReference type="SAM" id="MobiDB-lite"/>
    </source>
</evidence>
<feature type="chain" id="PRO_5026918717" evidence="2">
    <location>
        <begin position="19"/>
        <end position="539"/>
    </location>
</feature>
<organism evidence="3 4">
    <name type="scientific">Frigoriglobus tundricola</name>
    <dbReference type="NCBI Taxonomy" id="2774151"/>
    <lineage>
        <taxon>Bacteria</taxon>
        <taxon>Pseudomonadati</taxon>
        <taxon>Planctomycetota</taxon>
        <taxon>Planctomycetia</taxon>
        <taxon>Gemmatales</taxon>
        <taxon>Gemmataceae</taxon>
        <taxon>Frigoriglobus</taxon>
    </lineage>
</organism>